<comment type="caution">
    <text evidence="2">The sequence shown here is derived from an EMBL/GenBank/DDBJ whole genome shotgun (WGS) entry which is preliminary data.</text>
</comment>
<evidence type="ECO:0000256" key="1">
    <source>
        <dbReference type="SAM" id="MobiDB-lite"/>
    </source>
</evidence>
<feature type="region of interest" description="Disordered" evidence="1">
    <location>
        <begin position="1"/>
        <end position="34"/>
    </location>
</feature>
<accession>A0AAD3HUB5</accession>
<sequence>EPSPPLNSSATHRPAMRSFMGLAPPPSRSLSLLPRPNQPFTATLACTSLASVHPAARHWLSSYSRTSLSHCGLTEPQQQQWQEQQNPMNDLSGCREGGPSSPSLPPGV</sequence>
<feature type="compositionally biased region" description="Polar residues" evidence="1">
    <location>
        <begin position="1"/>
        <end position="11"/>
    </location>
</feature>
<protein>
    <submittedName>
        <fullName evidence="2">Uncharacterized protein</fullName>
    </submittedName>
</protein>
<dbReference type="AlphaFoldDB" id="A0AAD3HUB5"/>
<feature type="non-terminal residue" evidence="2">
    <location>
        <position position="108"/>
    </location>
</feature>
<evidence type="ECO:0000313" key="2">
    <source>
        <dbReference type="EMBL" id="GFR52925.1"/>
    </source>
</evidence>
<name>A0AAD3HUB5_9CHLO</name>
<keyword evidence="3" id="KW-1185">Reference proteome</keyword>
<dbReference type="EMBL" id="BMAR01000075">
    <property type="protein sequence ID" value="GFR52925.1"/>
    <property type="molecule type" value="Genomic_DNA"/>
</dbReference>
<evidence type="ECO:0000313" key="3">
    <source>
        <dbReference type="Proteomes" id="UP001054857"/>
    </source>
</evidence>
<reference evidence="2 3" key="1">
    <citation type="journal article" date="2021" name="Sci. Rep.">
        <title>Genome sequencing of the multicellular alga Astrephomene provides insights into convergent evolution of germ-soma differentiation.</title>
        <authorList>
            <person name="Yamashita S."/>
            <person name="Yamamoto K."/>
            <person name="Matsuzaki R."/>
            <person name="Suzuki S."/>
            <person name="Yamaguchi H."/>
            <person name="Hirooka S."/>
            <person name="Minakuchi Y."/>
            <person name="Miyagishima S."/>
            <person name="Kawachi M."/>
            <person name="Toyoda A."/>
            <person name="Nozaki H."/>
        </authorList>
    </citation>
    <scope>NUCLEOTIDE SEQUENCE [LARGE SCALE GENOMIC DNA]</scope>
    <source>
        <strain evidence="2 3">NIES-4017</strain>
    </source>
</reference>
<feature type="region of interest" description="Disordered" evidence="1">
    <location>
        <begin position="74"/>
        <end position="108"/>
    </location>
</feature>
<organism evidence="2 3">
    <name type="scientific">Astrephomene gubernaculifera</name>
    <dbReference type="NCBI Taxonomy" id="47775"/>
    <lineage>
        <taxon>Eukaryota</taxon>
        <taxon>Viridiplantae</taxon>
        <taxon>Chlorophyta</taxon>
        <taxon>core chlorophytes</taxon>
        <taxon>Chlorophyceae</taxon>
        <taxon>CS clade</taxon>
        <taxon>Chlamydomonadales</taxon>
        <taxon>Astrephomenaceae</taxon>
        <taxon>Astrephomene</taxon>
    </lineage>
</organism>
<proteinExistence type="predicted"/>
<gene>
    <name evidence="2" type="ORF">Agub_g15582</name>
</gene>
<dbReference type="Proteomes" id="UP001054857">
    <property type="component" value="Unassembled WGS sequence"/>
</dbReference>
<feature type="non-terminal residue" evidence="2">
    <location>
        <position position="1"/>
    </location>
</feature>